<comment type="caution">
    <text evidence="1">The sequence shown here is derived from an EMBL/GenBank/DDBJ whole genome shotgun (WGS) entry which is preliminary data.</text>
</comment>
<evidence type="ECO:0000313" key="1">
    <source>
        <dbReference type="EMBL" id="EHJ58127.1"/>
    </source>
</evidence>
<dbReference type="Proteomes" id="UP000004030">
    <property type="component" value="Unassembled WGS sequence"/>
</dbReference>
<name>G6EKN4_9SPHN</name>
<dbReference type="PATRIC" id="fig|1088721.3.peg.4815"/>
<accession>G6EKN4</accession>
<dbReference type="AlphaFoldDB" id="G6EKN4"/>
<keyword evidence="2" id="KW-1185">Reference proteome</keyword>
<proteinExistence type="predicted"/>
<dbReference type="EMBL" id="AGFM01000098">
    <property type="protein sequence ID" value="EHJ58127.1"/>
    <property type="molecule type" value="Genomic_DNA"/>
</dbReference>
<reference evidence="1 2" key="1">
    <citation type="journal article" date="2012" name="J. Bacteriol.">
        <title>Genome sequence of benzo(a)pyrene-degrading bacterium Novosphingobium pentaromativorans US6-1.</title>
        <authorList>
            <person name="Luo Y.R."/>
            <person name="Kang S.G."/>
            <person name="Kim S.J."/>
            <person name="Kim M.R."/>
            <person name="Li N."/>
            <person name="Lee J.H."/>
            <person name="Kwon K.K."/>
        </authorList>
    </citation>
    <scope>NUCLEOTIDE SEQUENCE [LARGE SCALE GENOMIC DNA]</scope>
    <source>
        <strain evidence="1 2">US6-1</strain>
    </source>
</reference>
<protein>
    <submittedName>
        <fullName evidence="1">Uncharacterized protein</fullName>
    </submittedName>
</protein>
<gene>
    <name evidence="1" type="ORF">NSU_4905</name>
</gene>
<sequence>MLQKPHESLTGAAKFNDFLEYQRDGFLHTAVRILLEPICDLHNADRGSNHKFAALGFLVTGRERALAQQVQFIFVETGLQAEQEAVIALSRRIDGLLVNQNSIDDAAHLDELLPVPAVAGKSGHLPCSHSANLAKANLGDHPFKAGACDGPGG</sequence>
<organism evidence="1 2">
    <name type="scientific">Novosphingobium pentaromativorans US6-1</name>
    <dbReference type="NCBI Taxonomy" id="1088721"/>
    <lineage>
        <taxon>Bacteria</taxon>
        <taxon>Pseudomonadati</taxon>
        <taxon>Pseudomonadota</taxon>
        <taxon>Alphaproteobacteria</taxon>
        <taxon>Sphingomonadales</taxon>
        <taxon>Sphingomonadaceae</taxon>
        <taxon>Novosphingobium</taxon>
    </lineage>
</organism>
<evidence type="ECO:0000313" key="2">
    <source>
        <dbReference type="Proteomes" id="UP000004030"/>
    </source>
</evidence>